<keyword evidence="1" id="KW-0472">Membrane</keyword>
<protein>
    <submittedName>
        <fullName evidence="2">Uncharacterized protein</fullName>
    </submittedName>
</protein>
<dbReference type="OMA" id="YWATITP"/>
<evidence type="ECO:0000256" key="1">
    <source>
        <dbReference type="SAM" id="Phobius"/>
    </source>
</evidence>
<feature type="transmembrane region" description="Helical" evidence="1">
    <location>
        <begin position="118"/>
        <end position="139"/>
    </location>
</feature>
<comment type="caution">
    <text evidence="2">The sequence shown here is derived from an EMBL/GenBank/DDBJ whole genome shotgun (WGS) entry which is preliminary data.</text>
</comment>
<dbReference type="InterPro" id="IPR052786">
    <property type="entry name" value="Spore_wall_assembly"/>
</dbReference>
<dbReference type="GO" id="GO:0005811">
    <property type="term" value="C:lipid droplet"/>
    <property type="evidence" value="ECO:0007669"/>
    <property type="project" value="TreeGrafter"/>
</dbReference>
<dbReference type="eggNOG" id="ENOG502QTNH">
    <property type="taxonomic scope" value="Eukaryota"/>
</dbReference>
<dbReference type="GO" id="GO:0030476">
    <property type="term" value="P:ascospore wall assembly"/>
    <property type="evidence" value="ECO:0007669"/>
    <property type="project" value="EnsemblFungi"/>
</dbReference>
<dbReference type="EMBL" id="BDGX01000014">
    <property type="protein sequence ID" value="GAV48820.1"/>
    <property type="molecule type" value="Genomic_DNA"/>
</dbReference>
<gene>
    <name evidence="2" type="ORF">ZYGR_0N02250</name>
</gene>
<dbReference type="OrthoDB" id="10012223at2759"/>
<dbReference type="GO" id="GO:0005619">
    <property type="term" value="C:ascospore wall"/>
    <property type="evidence" value="ECO:0007669"/>
    <property type="project" value="EnsemblFungi"/>
</dbReference>
<accession>A0A1Q2ZZF5</accession>
<feature type="transmembrane region" description="Helical" evidence="1">
    <location>
        <begin position="88"/>
        <end position="111"/>
    </location>
</feature>
<evidence type="ECO:0000313" key="2">
    <source>
        <dbReference type="EMBL" id="GAV48820.1"/>
    </source>
</evidence>
<dbReference type="Proteomes" id="UP000187013">
    <property type="component" value="Unassembled WGS sequence"/>
</dbReference>
<evidence type="ECO:0000313" key="3">
    <source>
        <dbReference type="Proteomes" id="UP000187013"/>
    </source>
</evidence>
<sequence length="299" mass="34234">MSFGGSLILTGIGAFIYKYDHDQQFEKHPDSQLAFRDYGHNVFRKEGESLTKRVSKASGNFVDEFFDGSAFLYPHKGVQMFLTHKTEYSLSILGILAIYLLMFTLVSMFYWGTITPMYTTFFAVFGPPGMILTWVHSFLHTNMLTMMFMRLCHFNNHMVSTTLKLKGLETVYNKDPIKYYVPISTLYFWVFYVPLKIIKYFLGFIGLLILLLISSFPLLGPPVFHLLISPFISKVYFTKIMRLQGVDSIKRYNRIFDQFGQYAAFGLAAGLLENIPFLAGFALCTNTIGGALWGIDQKL</sequence>
<reference evidence="2 3" key="1">
    <citation type="submission" date="2016-08" db="EMBL/GenBank/DDBJ databases">
        <title>Draft genome sequence of allopolyploid Zygosaccharomyces rouxii.</title>
        <authorList>
            <person name="Watanabe J."/>
            <person name="Uehara K."/>
            <person name="Mogi Y."/>
            <person name="Tsukioka Y."/>
        </authorList>
    </citation>
    <scope>NUCLEOTIDE SEQUENCE [LARGE SCALE GENOMIC DNA]</scope>
    <source>
        <strain evidence="2 3">NBRC 110957</strain>
    </source>
</reference>
<dbReference type="PANTHER" id="PTHR34292:SF2">
    <property type="entry name" value="OUTER SPORE WALL PROTEIN LDS1"/>
    <property type="match status" value="1"/>
</dbReference>
<organism evidence="2 3">
    <name type="scientific">Zygosaccharomyces rouxii</name>
    <dbReference type="NCBI Taxonomy" id="4956"/>
    <lineage>
        <taxon>Eukaryota</taxon>
        <taxon>Fungi</taxon>
        <taxon>Dikarya</taxon>
        <taxon>Ascomycota</taxon>
        <taxon>Saccharomycotina</taxon>
        <taxon>Saccharomycetes</taxon>
        <taxon>Saccharomycetales</taxon>
        <taxon>Saccharomycetaceae</taxon>
        <taxon>Zygosaccharomyces</taxon>
    </lineage>
</organism>
<dbReference type="GO" id="GO:0005628">
    <property type="term" value="C:prospore membrane"/>
    <property type="evidence" value="ECO:0007669"/>
    <property type="project" value="EnsemblFungi"/>
</dbReference>
<dbReference type="AlphaFoldDB" id="A0A1Q2ZZF5"/>
<dbReference type="PANTHER" id="PTHR34292">
    <property type="entry name" value="OUTER SPORE WALL PROTEIN LDS1"/>
    <property type="match status" value="1"/>
</dbReference>
<keyword evidence="1" id="KW-1133">Transmembrane helix</keyword>
<name>A0A1Q2ZZF5_ZYGRO</name>
<keyword evidence="1" id="KW-0812">Transmembrane</keyword>
<feature type="transmembrane region" description="Helical" evidence="1">
    <location>
        <begin position="200"/>
        <end position="219"/>
    </location>
</feature>
<proteinExistence type="predicted"/>